<sequence>MTAKQFENKWFKSLIILMVLTLIISSFPFATSAQSKKEEQEILDLAEDLEYLME</sequence>
<protein>
    <submittedName>
        <fullName evidence="1">Uncharacterized protein</fullName>
    </submittedName>
</protein>
<evidence type="ECO:0000313" key="2">
    <source>
        <dbReference type="Proteomes" id="UP000321558"/>
    </source>
</evidence>
<dbReference type="RefSeq" id="WP_186813754.1">
    <property type="nucleotide sequence ID" value="NZ_BJYM01000037.1"/>
</dbReference>
<dbReference type="AlphaFoldDB" id="A0A511ZR67"/>
<organism evidence="1 2">
    <name type="scientific">Oceanobacillus sojae</name>
    <dbReference type="NCBI Taxonomy" id="582851"/>
    <lineage>
        <taxon>Bacteria</taxon>
        <taxon>Bacillati</taxon>
        <taxon>Bacillota</taxon>
        <taxon>Bacilli</taxon>
        <taxon>Bacillales</taxon>
        <taxon>Bacillaceae</taxon>
        <taxon>Oceanobacillus</taxon>
    </lineage>
</organism>
<gene>
    <name evidence="1" type="ORF">OSO01_46810</name>
</gene>
<keyword evidence="2" id="KW-1185">Reference proteome</keyword>
<name>A0A511ZR67_9BACI</name>
<comment type="caution">
    <text evidence="1">The sequence shown here is derived from an EMBL/GenBank/DDBJ whole genome shotgun (WGS) entry which is preliminary data.</text>
</comment>
<proteinExistence type="predicted"/>
<evidence type="ECO:0000313" key="1">
    <source>
        <dbReference type="EMBL" id="GEN89942.1"/>
    </source>
</evidence>
<dbReference type="EMBL" id="BJYM01000037">
    <property type="protein sequence ID" value="GEN89942.1"/>
    <property type="molecule type" value="Genomic_DNA"/>
</dbReference>
<dbReference type="Proteomes" id="UP000321558">
    <property type="component" value="Unassembled WGS sequence"/>
</dbReference>
<reference evidence="1 2" key="1">
    <citation type="submission" date="2019-07" db="EMBL/GenBank/DDBJ databases">
        <title>Whole genome shotgun sequence of Oceanobacillus sojae NBRC 105379.</title>
        <authorList>
            <person name="Hosoyama A."/>
            <person name="Uohara A."/>
            <person name="Ohji S."/>
            <person name="Ichikawa N."/>
        </authorList>
    </citation>
    <scope>NUCLEOTIDE SEQUENCE [LARGE SCALE GENOMIC DNA]</scope>
    <source>
        <strain evidence="1 2">NBRC 105379</strain>
    </source>
</reference>
<accession>A0A511ZR67</accession>